<dbReference type="OrthoDB" id="2925523at2759"/>
<feature type="signal peptide" evidence="1">
    <location>
        <begin position="1"/>
        <end position="17"/>
    </location>
</feature>
<keyword evidence="1" id="KW-0732">Signal</keyword>
<proteinExistence type="predicted"/>
<dbReference type="Pfam" id="PF22803">
    <property type="entry name" value="GBD_Y3"/>
    <property type="match status" value="1"/>
</dbReference>
<evidence type="ECO:0000313" key="3">
    <source>
        <dbReference type="EMBL" id="KAF9450713.1"/>
    </source>
</evidence>
<protein>
    <recommendedName>
        <fullName evidence="2">Glycan binding protein Y3-like domain-containing protein</fullName>
    </recommendedName>
</protein>
<dbReference type="EMBL" id="MU151099">
    <property type="protein sequence ID" value="KAF9450713.1"/>
    <property type="molecule type" value="Genomic_DNA"/>
</dbReference>
<feature type="domain" description="Glycan binding protein Y3-like" evidence="2">
    <location>
        <begin position="33"/>
        <end position="123"/>
    </location>
</feature>
<comment type="caution">
    <text evidence="3">The sequence shown here is derived from an EMBL/GenBank/DDBJ whole genome shotgun (WGS) entry which is preliminary data.</text>
</comment>
<accession>A0A9P6C708</accession>
<dbReference type="InterPro" id="IPR054443">
    <property type="entry name" value="Y3-like_dom"/>
</dbReference>
<organism evidence="3 4">
    <name type="scientific">Macrolepiota fuliginosa MF-IS2</name>
    <dbReference type="NCBI Taxonomy" id="1400762"/>
    <lineage>
        <taxon>Eukaryota</taxon>
        <taxon>Fungi</taxon>
        <taxon>Dikarya</taxon>
        <taxon>Basidiomycota</taxon>
        <taxon>Agaricomycotina</taxon>
        <taxon>Agaricomycetes</taxon>
        <taxon>Agaricomycetidae</taxon>
        <taxon>Agaricales</taxon>
        <taxon>Agaricineae</taxon>
        <taxon>Agaricaceae</taxon>
        <taxon>Macrolepiota</taxon>
    </lineage>
</organism>
<keyword evidence="4" id="KW-1185">Reference proteome</keyword>
<feature type="chain" id="PRO_5040206404" description="Glycan binding protein Y3-like domain-containing protein" evidence="1">
    <location>
        <begin position="18"/>
        <end position="127"/>
    </location>
</feature>
<evidence type="ECO:0000256" key="1">
    <source>
        <dbReference type="SAM" id="SignalP"/>
    </source>
</evidence>
<evidence type="ECO:0000313" key="4">
    <source>
        <dbReference type="Proteomes" id="UP000807342"/>
    </source>
</evidence>
<gene>
    <name evidence="3" type="ORF">P691DRAFT_788665</name>
</gene>
<sequence length="127" mass="14022">MFIKLVLISNFLAVALGQSVTCLNAGDNPSNYCDQFINTFCDAIDTENLRLNNTNSRCYNFDANNRCDFMAFNSYQDNTSPSSANCKKVAQEITSQCKYGGHGKINKAGPAYTFVVDYNDGPCNINI</sequence>
<dbReference type="AlphaFoldDB" id="A0A9P6C708"/>
<dbReference type="Proteomes" id="UP000807342">
    <property type="component" value="Unassembled WGS sequence"/>
</dbReference>
<reference evidence="3" key="1">
    <citation type="submission" date="2020-11" db="EMBL/GenBank/DDBJ databases">
        <authorList>
            <consortium name="DOE Joint Genome Institute"/>
            <person name="Ahrendt S."/>
            <person name="Riley R."/>
            <person name="Andreopoulos W."/>
            <person name="Labutti K."/>
            <person name="Pangilinan J."/>
            <person name="Ruiz-Duenas F.J."/>
            <person name="Barrasa J.M."/>
            <person name="Sanchez-Garcia M."/>
            <person name="Camarero S."/>
            <person name="Miyauchi S."/>
            <person name="Serrano A."/>
            <person name="Linde D."/>
            <person name="Babiker R."/>
            <person name="Drula E."/>
            <person name="Ayuso-Fernandez I."/>
            <person name="Pacheco R."/>
            <person name="Padilla G."/>
            <person name="Ferreira P."/>
            <person name="Barriuso J."/>
            <person name="Kellner H."/>
            <person name="Castanera R."/>
            <person name="Alfaro M."/>
            <person name="Ramirez L."/>
            <person name="Pisabarro A.G."/>
            <person name="Kuo A."/>
            <person name="Tritt A."/>
            <person name="Lipzen A."/>
            <person name="He G."/>
            <person name="Yan M."/>
            <person name="Ng V."/>
            <person name="Cullen D."/>
            <person name="Martin F."/>
            <person name="Rosso M.-N."/>
            <person name="Henrissat B."/>
            <person name="Hibbett D."/>
            <person name="Martinez A.T."/>
            <person name="Grigoriev I.V."/>
        </authorList>
    </citation>
    <scope>NUCLEOTIDE SEQUENCE</scope>
    <source>
        <strain evidence="3">MF-IS2</strain>
    </source>
</reference>
<name>A0A9P6C708_9AGAR</name>
<evidence type="ECO:0000259" key="2">
    <source>
        <dbReference type="Pfam" id="PF22803"/>
    </source>
</evidence>